<feature type="chain" id="PRO_5004307855" evidence="1">
    <location>
        <begin position="27"/>
        <end position="776"/>
    </location>
</feature>
<evidence type="ECO:0000313" key="2">
    <source>
        <dbReference type="EMBL" id="AAN53057.1"/>
    </source>
</evidence>
<gene>
    <name evidence="2" type="ordered locus">SO_A0140</name>
</gene>
<dbReference type="HOGENOM" id="CLU_360516_0_0_6"/>
<evidence type="ECO:0000313" key="3">
    <source>
        <dbReference type="Proteomes" id="UP000008186"/>
    </source>
</evidence>
<sequence>MTIVKYKAVNPVIGITVLGIAVMLAACDNSSTDSNNISIPTEREYQIISSETNLTDRDYSGNNNTMQARMILKYQLQSTHNDAATLSSPLSTSGNFIITPSLLQFADRAIPLPISNIDERIQSNELSLMIKDGFNLSVNEGEVMALSPIDKPQEQDLAKMFEQWDNLKSLFQQVPMLPVKLEPKVGFSKVSPKDKHLTWTVEQVTEDTLVAVLQGENTESPEQYQKTYGAFEVDRKTGWLNSLVLINQSMRNGRLVNHRLAMAPKDKPFVMSIIWHAYADYDALRIAEDSQRTLNDIHKDNLIYQDMDSQIVQALLPEHQGIIDNIGSWGEDAMKELQLRFVHGLTKKYFSGEVLYQDIQAFDDKNNPIDIQFWQHNRSWVNNYGGKIESASDLLPIGWDNTASKIKKINHISAKLTLIPEKNRLVTRPWSELLAKPYHFGGASLQITLIDANTHLYKVVMRQTAEKGININFSQFNGQMGDAMVDQGYPTWLSASEQDLLNVLFKYGEKHVNSNATAFLLKLTDIPETMSFYETEPQPQMAHTNPVTFMHISDYYKDLANPTSGFDYSRETDFFLTDPSQLQLSVKEISDVKDIKSISDDGHNFYIPMSPALAMSCKPEIEQGFTEGKQPVTWVYDTKALTGPAYHLASPDGVRRYFYDKKIQGKIHCQGDVTWQHVTLQPGERPWLVDIGPWLTQPSMAENPSELLKQYFKIQDDEGTNLTIRLPENSAELSIKDVLVDGKFISVSGAAAKVSIMQISAKPIELPYQFTFKPLP</sequence>
<accession>Q8E816</accession>
<proteinExistence type="predicted"/>
<name>Q8E816_SHEON</name>
<keyword evidence="3" id="KW-1185">Reference proteome</keyword>
<protein>
    <submittedName>
        <fullName evidence="2">Lipoprotein</fullName>
    </submittedName>
</protein>
<dbReference type="EMBL" id="AE014300">
    <property type="protein sequence ID" value="AAN53057.1"/>
    <property type="molecule type" value="Genomic_DNA"/>
</dbReference>
<dbReference type="PATRIC" id="fig|1028802.3.peg.1478"/>
<dbReference type="RefSeq" id="WP_011074434.1">
    <property type="nucleotide sequence ID" value="NC_004349.1"/>
</dbReference>
<keyword evidence="2" id="KW-0449">Lipoprotein</keyword>
<dbReference type="PhylomeDB" id="Q8E816"/>
<keyword evidence="2" id="KW-0614">Plasmid</keyword>
<evidence type="ECO:0000256" key="1">
    <source>
        <dbReference type="SAM" id="SignalP"/>
    </source>
</evidence>
<dbReference type="BioCyc" id="SONE211586:G1GMP-4550-MONOMER"/>
<keyword evidence="1" id="KW-0732">Signal</keyword>
<geneLocation type="plasmid" evidence="2 3">
    <name>megaplasmid</name>
</geneLocation>
<organism evidence="2 3">
    <name type="scientific">Shewanella oneidensis (strain ATCC 700550 / JCM 31522 / CIP 106686 / LMG 19005 / NCIMB 14063 / MR-1)</name>
    <dbReference type="NCBI Taxonomy" id="211586"/>
    <lineage>
        <taxon>Bacteria</taxon>
        <taxon>Pseudomonadati</taxon>
        <taxon>Pseudomonadota</taxon>
        <taxon>Gammaproteobacteria</taxon>
        <taxon>Alteromonadales</taxon>
        <taxon>Shewanellaceae</taxon>
        <taxon>Shewanella</taxon>
    </lineage>
</organism>
<reference evidence="2 3" key="1">
    <citation type="journal article" date="2002" name="Nat. Biotechnol.">
        <title>Genome sequence of the dissimilatory metal ion-reducing bacterium Shewanella oneidensis.</title>
        <authorList>
            <person name="Heidelberg J.F."/>
            <person name="Paulsen I.T."/>
            <person name="Nelson K.E."/>
            <person name="Gaidos E.J."/>
            <person name="Nelson W.C."/>
            <person name="Read T.D."/>
            <person name="Eisen J.A."/>
            <person name="Seshadri R."/>
            <person name="Ward N."/>
            <person name="Methe B."/>
            <person name="Clayton R.A."/>
            <person name="Meyer T."/>
            <person name="Tsapin A."/>
            <person name="Scott J."/>
            <person name="Beanan M."/>
            <person name="Brinkac L."/>
            <person name="Daugherty S."/>
            <person name="DeBoy R.T."/>
            <person name="Dodson R.J."/>
            <person name="Durkin A.S."/>
            <person name="Haft D.H."/>
            <person name="Kolonay J.F."/>
            <person name="Madupu R."/>
            <person name="Peterson J.D."/>
            <person name="Umayam L.A."/>
            <person name="White O."/>
            <person name="Wolf A.M."/>
            <person name="Vamathevan J."/>
            <person name="Weidman J."/>
            <person name="Impraim M."/>
            <person name="Lee K."/>
            <person name="Berry K."/>
            <person name="Lee C."/>
            <person name="Mueller J."/>
            <person name="Khouri H."/>
            <person name="Gill J."/>
            <person name="Utterback T.R."/>
            <person name="McDonald L.A."/>
            <person name="Feldblyum T.V."/>
            <person name="Smith H.O."/>
            <person name="Venter J.C."/>
            <person name="Nealson K.H."/>
            <person name="Fraser C.M."/>
        </authorList>
    </citation>
    <scope>NUCLEOTIDE SEQUENCE [LARGE SCALE GENOMIC DNA]</scope>
    <source>
        <strain evidence="3">ATCC 700550 / JCM 31522 / CIP 106686 / LMG 19005 / NCIMB 14063 / MR-1</strain>
    </source>
</reference>
<dbReference type="KEGG" id="son:SO_A0140"/>
<dbReference type="AlphaFoldDB" id="Q8E816"/>
<feature type="signal peptide" evidence="1">
    <location>
        <begin position="1"/>
        <end position="26"/>
    </location>
</feature>
<dbReference type="OrthoDB" id="7911392at2"/>
<dbReference type="PROSITE" id="PS51257">
    <property type="entry name" value="PROKAR_LIPOPROTEIN"/>
    <property type="match status" value="1"/>
</dbReference>
<dbReference type="Proteomes" id="UP000008186">
    <property type="component" value="Plasmid megaplasmid"/>
</dbReference>